<dbReference type="Proteomes" id="UP000828941">
    <property type="component" value="Chromosome 9"/>
</dbReference>
<dbReference type="EMBL" id="CM039434">
    <property type="protein sequence ID" value="KAI4324346.1"/>
    <property type="molecule type" value="Genomic_DNA"/>
</dbReference>
<protein>
    <submittedName>
        <fullName evidence="1">Uncharacterized protein</fullName>
    </submittedName>
</protein>
<comment type="caution">
    <text evidence="1">The sequence shown here is derived from an EMBL/GenBank/DDBJ whole genome shotgun (WGS) entry which is preliminary data.</text>
</comment>
<keyword evidence="2" id="KW-1185">Reference proteome</keyword>
<evidence type="ECO:0000313" key="2">
    <source>
        <dbReference type="Proteomes" id="UP000828941"/>
    </source>
</evidence>
<reference evidence="1 2" key="1">
    <citation type="journal article" date="2022" name="DNA Res.">
        <title>Chromosomal-level genome assembly of the orchid tree Bauhinia variegata (Leguminosae; Cercidoideae) supports the allotetraploid origin hypothesis of Bauhinia.</title>
        <authorList>
            <person name="Zhong Y."/>
            <person name="Chen Y."/>
            <person name="Zheng D."/>
            <person name="Pang J."/>
            <person name="Liu Y."/>
            <person name="Luo S."/>
            <person name="Meng S."/>
            <person name="Qian L."/>
            <person name="Wei D."/>
            <person name="Dai S."/>
            <person name="Zhou R."/>
        </authorList>
    </citation>
    <scope>NUCLEOTIDE SEQUENCE [LARGE SCALE GENOMIC DNA]</scope>
    <source>
        <strain evidence="1">BV-YZ2020</strain>
    </source>
</reference>
<gene>
    <name evidence="1" type="ORF">L6164_023893</name>
</gene>
<organism evidence="1 2">
    <name type="scientific">Bauhinia variegata</name>
    <name type="common">Purple orchid tree</name>
    <name type="synonym">Phanera variegata</name>
    <dbReference type="NCBI Taxonomy" id="167791"/>
    <lineage>
        <taxon>Eukaryota</taxon>
        <taxon>Viridiplantae</taxon>
        <taxon>Streptophyta</taxon>
        <taxon>Embryophyta</taxon>
        <taxon>Tracheophyta</taxon>
        <taxon>Spermatophyta</taxon>
        <taxon>Magnoliopsida</taxon>
        <taxon>eudicotyledons</taxon>
        <taxon>Gunneridae</taxon>
        <taxon>Pentapetalae</taxon>
        <taxon>rosids</taxon>
        <taxon>fabids</taxon>
        <taxon>Fabales</taxon>
        <taxon>Fabaceae</taxon>
        <taxon>Cercidoideae</taxon>
        <taxon>Cercideae</taxon>
        <taxon>Bauhiniinae</taxon>
        <taxon>Bauhinia</taxon>
    </lineage>
</organism>
<name>A0ACB9MND6_BAUVA</name>
<evidence type="ECO:0000313" key="1">
    <source>
        <dbReference type="EMBL" id="KAI4324346.1"/>
    </source>
</evidence>
<accession>A0ACB9MND6</accession>
<proteinExistence type="predicted"/>
<sequence>MAVDDQFTELIPKTCVVLGGRGFLGRSLVLMLLKLGKWMVRVADSALAIQIDQYDRDSVLSEALLSGRASYFHVDLRNKRQIVQVIEGASVVFFMDTTDLNTNDFCSCYAIIVQGAKNVIKACQECRVQRLIYNSSADVVFDGSHDIYNGDESLAYPWKMENMLGDLKAQAEALILSANDIDGLSTCALRPSNVFGPGETEFVPFFVKLAKSGLAKFIIGSGDNLSDFTYSENVSHAHICAEEALVFQLASVGGKAFFITNLEPMKFWDFLSLLLGGLGYQRPFIKLPAKMGQYILLLLKWAHKKLELGYFNYPLIVRFILSASHTRTFNCAAAHKYIGYSPIVSLEEGVALTIESFSHLARDSLYSRYCSSTGQSKAEKLLGNGKVASILLWRDEMTSFTYFLALIMLFYWFFLSGRTFASSTARLLLLATVILYGYAILPSNIFGFTIQRMSLSSFDISDAVVEGSITTTVYLWNKGFQNIRILAQGDDWSMFFKVAVSLFLLKLILSHSSLTTLIGIALVFAFTAFFVYEQYEAEIDGLVEALFKSLKGSMIILTRNLPESISSLLHNDDNFQPSKAPGRVKGLR</sequence>